<feature type="coiled-coil region" evidence="1">
    <location>
        <begin position="20"/>
        <end position="57"/>
    </location>
</feature>
<evidence type="ECO:0000256" key="1">
    <source>
        <dbReference type="SAM" id="Coils"/>
    </source>
</evidence>
<name>A0A4R0R4T6_9APHY</name>
<accession>A0A4R0R4T6</accession>
<organism evidence="2 3">
    <name type="scientific">Steccherinum ochraceum</name>
    <dbReference type="NCBI Taxonomy" id="92696"/>
    <lineage>
        <taxon>Eukaryota</taxon>
        <taxon>Fungi</taxon>
        <taxon>Dikarya</taxon>
        <taxon>Basidiomycota</taxon>
        <taxon>Agaricomycotina</taxon>
        <taxon>Agaricomycetes</taxon>
        <taxon>Polyporales</taxon>
        <taxon>Steccherinaceae</taxon>
        <taxon>Steccherinum</taxon>
    </lineage>
</organism>
<dbReference type="AlphaFoldDB" id="A0A4R0R4T6"/>
<reference evidence="2 3" key="1">
    <citation type="submission" date="2018-11" db="EMBL/GenBank/DDBJ databases">
        <title>Genome assembly of Steccherinum ochraceum LE-BIN_3174, the white-rot fungus of the Steccherinaceae family (The Residual Polyporoid clade, Polyporales, Basidiomycota).</title>
        <authorList>
            <person name="Fedorova T.V."/>
            <person name="Glazunova O.A."/>
            <person name="Landesman E.O."/>
            <person name="Moiseenko K.V."/>
            <person name="Psurtseva N.V."/>
            <person name="Savinova O.S."/>
            <person name="Shakhova N.V."/>
            <person name="Tyazhelova T.V."/>
            <person name="Vasina D.V."/>
        </authorList>
    </citation>
    <scope>NUCLEOTIDE SEQUENCE [LARGE SCALE GENOMIC DNA]</scope>
    <source>
        <strain evidence="2 3">LE-BIN_3174</strain>
    </source>
</reference>
<keyword evidence="3" id="KW-1185">Reference proteome</keyword>
<protein>
    <submittedName>
        <fullName evidence="2">Uncharacterized protein</fullName>
    </submittedName>
</protein>
<evidence type="ECO:0000313" key="3">
    <source>
        <dbReference type="Proteomes" id="UP000292702"/>
    </source>
</evidence>
<gene>
    <name evidence="2" type="ORF">EIP91_006962</name>
</gene>
<dbReference type="Proteomes" id="UP000292702">
    <property type="component" value="Unassembled WGS sequence"/>
</dbReference>
<evidence type="ECO:0000313" key="2">
    <source>
        <dbReference type="EMBL" id="TCD62380.1"/>
    </source>
</evidence>
<comment type="caution">
    <text evidence="2">The sequence shown here is derived from an EMBL/GenBank/DDBJ whole genome shotgun (WGS) entry which is preliminary data.</text>
</comment>
<proteinExistence type="predicted"/>
<dbReference type="EMBL" id="RWJN01000377">
    <property type="protein sequence ID" value="TCD62380.1"/>
    <property type="molecule type" value="Genomic_DNA"/>
</dbReference>
<keyword evidence="1" id="KW-0175">Coiled coil</keyword>
<sequence length="300" mass="33780">MSSSLAKDADLEPAEIWDLVRVLSEKLKDTRKLLSSLQEENEQLLVQKNIKEDVEEDAIPDLQCQEDTCPHAIKAKERKQRLKAIKVKMSEKMSARDAEIAELKRRLAEQPDLRGDEGGVEVLTDDDEADALSDDSVEKLDNLEVPSRPMKRARNLDELTGSQLALPNWAELKPCFLQSGSKDPTSSHRGGFSACNSERLLFCGRGLSANSQDPYSACYVTTEYVYNGAKTESQRWAGRPVDVFYVTQPPNVNYGGTYMCTEIVMDAKCDVSEEVRLPSFDFARSLNKKFRYYEAHAKIV</sequence>